<feature type="domain" description="STAS" evidence="1">
    <location>
        <begin position="37"/>
        <end position="136"/>
    </location>
</feature>
<reference evidence="2 3" key="1">
    <citation type="journal article" date="2019" name="Emerg. Microbes Infect.">
        <title>Comprehensive subspecies identification of 175 nontuberculous mycobacteria species based on 7547 genomic profiles.</title>
        <authorList>
            <person name="Matsumoto Y."/>
            <person name="Kinjo T."/>
            <person name="Motooka D."/>
            <person name="Nabeya D."/>
            <person name="Jung N."/>
            <person name="Uechi K."/>
            <person name="Horii T."/>
            <person name="Iida T."/>
            <person name="Fujita J."/>
            <person name="Nakamura S."/>
        </authorList>
    </citation>
    <scope>NUCLEOTIDE SEQUENCE [LARGE SCALE GENOMIC DNA]</scope>
    <source>
        <strain evidence="2 3">JCM 6375</strain>
    </source>
</reference>
<organism evidence="2 3">
    <name type="scientific">Mycolicibacterium moriokaense</name>
    <dbReference type="NCBI Taxonomy" id="39691"/>
    <lineage>
        <taxon>Bacteria</taxon>
        <taxon>Bacillati</taxon>
        <taxon>Actinomycetota</taxon>
        <taxon>Actinomycetes</taxon>
        <taxon>Mycobacteriales</taxon>
        <taxon>Mycobacteriaceae</taxon>
        <taxon>Mycolicibacterium</taxon>
    </lineage>
</organism>
<dbReference type="Pfam" id="PF01740">
    <property type="entry name" value="STAS"/>
    <property type="match status" value="1"/>
</dbReference>
<dbReference type="Gene3D" id="3.30.750.24">
    <property type="entry name" value="STAS domain"/>
    <property type="match status" value="1"/>
</dbReference>
<dbReference type="EMBL" id="AP022560">
    <property type="protein sequence ID" value="BBX04209.1"/>
    <property type="molecule type" value="Genomic_DNA"/>
</dbReference>
<evidence type="ECO:0000259" key="1">
    <source>
        <dbReference type="PROSITE" id="PS50801"/>
    </source>
</evidence>
<dbReference type="SUPFAM" id="SSF52091">
    <property type="entry name" value="SpoIIaa-like"/>
    <property type="match status" value="1"/>
</dbReference>
<dbReference type="CDD" id="cd07043">
    <property type="entry name" value="STAS_anti-anti-sigma_factors"/>
    <property type="match status" value="1"/>
</dbReference>
<keyword evidence="3" id="KW-1185">Reference proteome</keyword>
<evidence type="ECO:0000313" key="2">
    <source>
        <dbReference type="EMBL" id="BBX04209.1"/>
    </source>
</evidence>
<dbReference type="InterPro" id="IPR036513">
    <property type="entry name" value="STAS_dom_sf"/>
</dbReference>
<evidence type="ECO:0000313" key="3">
    <source>
        <dbReference type="Proteomes" id="UP000466681"/>
    </source>
</evidence>
<dbReference type="KEGG" id="mmor:MMOR_51450"/>
<gene>
    <name evidence="2" type="ORF">MMOR_51450</name>
</gene>
<dbReference type="InterPro" id="IPR002645">
    <property type="entry name" value="STAS_dom"/>
</dbReference>
<accession>A0AAD1HGF3</accession>
<sequence>MESHMSTSTNTRHPKPETPIDHAEVHTAHFATRLLPPNTVVVTAQGEIDAANSQELVDYAMRHGARIQNLVLDMSEVEFFGTSGFSALHTLNIRCAGESIKWASVPSAAVTKLLAICDPDSALPFYERLDSALSAVADEPRPSLQLITKTR</sequence>
<dbReference type="Proteomes" id="UP000466681">
    <property type="component" value="Chromosome"/>
</dbReference>
<dbReference type="PROSITE" id="PS50801">
    <property type="entry name" value="STAS"/>
    <property type="match status" value="1"/>
</dbReference>
<name>A0AAD1HGF3_9MYCO</name>
<dbReference type="AlphaFoldDB" id="A0AAD1HGF3"/>
<protein>
    <submittedName>
        <fullName evidence="2">Sulfate transporter</fullName>
    </submittedName>
</protein>
<proteinExistence type="predicted"/>